<dbReference type="RefSeq" id="WP_201636674.1">
    <property type="nucleotide sequence ID" value="NZ_CP068046.1"/>
</dbReference>
<keyword evidence="7" id="KW-0732">Signal</keyword>
<dbReference type="Pfam" id="PF07886">
    <property type="entry name" value="BA14K"/>
    <property type="match status" value="1"/>
</dbReference>
<accession>A0ABX7C9G8</accession>
<protein>
    <recommendedName>
        <fullName evidence="3">Lectin-like protein BA14k</fullName>
    </recommendedName>
</protein>
<feature type="chain" id="PRO_5046680207" description="Lectin-like protein BA14k" evidence="7">
    <location>
        <begin position="24"/>
        <end position="146"/>
    </location>
</feature>
<feature type="signal peptide" evidence="7">
    <location>
        <begin position="1"/>
        <end position="23"/>
    </location>
</feature>
<gene>
    <name evidence="8" type="ORF">JI748_08070</name>
</gene>
<sequence>MKKFVGVAVALAATLTTALPSQAQNVTLSYGERVRVVETYCDRNPRDPDCYGYRDGRWGRNQYNRFYDNRRTDLDSVAAGLFGLTLGAIVGGAIANSNNNRNQDVLVGPARGSNVNVAACQARYRSYDVGTNTFLGYDGVRHPCNL</sequence>
<comment type="similarity">
    <text evidence="2">Belongs to the BA14k family.</text>
</comment>
<proteinExistence type="inferred from homology"/>
<dbReference type="Proteomes" id="UP000595857">
    <property type="component" value="Chromosome"/>
</dbReference>
<evidence type="ECO:0000256" key="5">
    <source>
        <dbReference type="ARBA" id="ARBA00022734"/>
    </source>
</evidence>
<reference evidence="8 9" key="1">
    <citation type="submission" date="2021-01" db="EMBL/GenBank/DDBJ databases">
        <title>Genome seq and assembly of Devosia sp. LEGU1.</title>
        <authorList>
            <person name="Chhetri G."/>
        </authorList>
    </citation>
    <scope>NUCLEOTIDE SEQUENCE [LARGE SCALE GENOMIC DNA]</scope>
    <source>
        <strain evidence="8 9">LEGU1</strain>
    </source>
</reference>
<keyword evidence="5" id="KW-0430">Lectin</keyword>
<comment type="function">
    <text evidence="6">Has immunoglobulin-binding and hemagglutination properties, and can bind to mannose. Essential for virulence. May be involved in LPS biosynthesis or polysaccharide transport.</text>
</comment>
<evidence type="ECO:0000256" key="4">
    <source>
        <dbReference type="ARBA" id="ARBA00022475"/>
    </source>
</evidence>
<dbReference type="EMBL" id="CP068046">
    <property type="protein sequence ID" value="QQR40923.1"/>
    <property type="molecule type" value="Genomic_DNA"/>
</dbReference>
<keyword evidence="4" id="KW-0472">Membrane</keyword>
<evidence type="ECO:0000256" key="1">
    <source>
        <dbReference type="ARBA" id="ARBA00004167"/>
    </source>
</evidence>
<comment type="subcellular location">
    <subcellularLocation>
        <location evidence="1">Membrane</location>
        <topology evidence="1">Single-pass membrane protein</topology>
    </subcellularLocation>
</comment>
<evidence type="ECO:0000256" key="7">
    <source>
        <dbReference type="SAM" id="SignalP"/>
    </source>
</evidence>
<name>A0ABX7C9G8_9HYPH</name>
<evidence type="ECO:0000313" key="8">
    <source>
        <dbReference type="EMBL" id="QQR40923.1"/>
    </source>
</evidence>
<keyword evidence="9" id="KW-1185">Reference proteome</keyword>
<evidence type="ECO:0000256" key="2">
    <source>
        <dbReference type="ARBA" id="ARBA00010270"/>
    </source>
</evidence>
<dbReference type="InterPro" id="IPR012413">
    <property type="entry name" value="BA14K"/>
</dbReference>
<evidence type="ECO:0000256" key="6">
    <source>
        <dbReference type="ARBA" id="ARBA00025321"/>
    </source>
</evidence>
<evidence type="ECO:0000256" key="3">
    <source>
        <dbReference type="ARBA" id="ARBA00020552"/>
    </source>
</evidence>
<evidence type="ECO:0000313" key="9">
    <source>
        <dbReference type="Proteomes" id="UP000595857"/>
    </source>
</evidence>
<keyword evidence="4" id="KW-1003">Cell membrane</keyword>
<organism evidence="8 9">
    <name type="scientific">Devosia rhizoryzae</name>
    <dbReference type="NCBI Taxonomy" id="2774137"/>
    <lineage>
        <taxon>Bacteria</taxon>
        <taxon>Pseudomonadati</taxon>
        <taxon>Pseudomonadota</taxon>
        <taxon>Alphaproteobacteria</taxon>
        <taxon>Hyphomicrobiales</taxon>
        <taxon>Devosiaceae</taxon>
        <taxon>Devosia</taxon>
    </lineage>
</organism>